<sequence length="242" mass="26223">MPSMLRAVPTTISPDDYRHSKLPATKVSWYNQTQSEDLKEISKGHMVWCNPDFKAFGYEHPLEKEPTPAYPSDGSFIGEHIGIPTDSLAIGRNTWTNNEGVVVDFPTGSQPKRQIASSPDNPISEDSVRAHITKSQVMGQDCEAGVLVSPPPLLGCEISLNAEGETNPNYALSPGIPLNKVYQPCQQSSVAPSPIEDKYHHPTSLGGFLNVNCYGPMAYVGVPSQGSSPELLDPFAFEDGLP</sequence>
<dbReference type="Proteomes" id="UP001153365">
    <property type="component" value="Unassembled WGS sequence"/>
</dbReference>
<keyword evidence="3" id="KW-1185">Reference proteome</keyword>
<evidence type="ECO:0000313" key="3">
    <source>
        <dbReference type="Proteomes" id="UP001153365"/>
    </source>
</evidence>
<organism evidence="2 3">
    <name type="scientific">Phakopsora pachyrhizi</name>
    <name type="common">Asian soybean rust disease fungus</name>
    <dbReference type="NCBI Taxonomy" id="170000"/>
    <lineage>
        <taxon>Eukaryota</taxon>
        <taxon>Fungi</taxon>
        <taxon>Dikarya</taxon>
        <taxon>Basidiomycota</taxon>
        <taxon>Pucciniomycotina</taxon>
        <taxon>Pucciniomycetes</taxon>
        <taxon>Pucciniales</taxon>
        <taxon>Phakopsoraceae</taxon>
        <taxon>Phakopsora</taxon>
    </lineage>
</organism>
<accession>A0AAV0BW66</accession>
<reference evidence="2" key="1">
    <citation type="submission" date="2022-06" db="EMBL/GenBank/DDBJ databases">
        <authorList>
            <consortium name="SYNGENTA / RWTH Aachen University"/>
        </authorList>
    </citation>
    <scope>NUCLEOTIDE SEQUENCE</scope>
</reference>
<dbReference type="AlphaFoldDB" id="A0AAV0BW66"/>
<evidence type="ECO:0000256" key="1">
    <source>
        <dbReference type="SAM" id="MobiDB-lite"/>
    </source>
</evidence>
<feature type="region of interest" description="Disordered" evidence="1">
    <location>
        <begin position="105"/>
        <end position="125"/>
    </location>
</feature>
<protein>
    <submittedName>
        <fullName evidence="2">Uncharacterized protein</fullName>
    </submittedName>
</protein>
<gene>
    <name evidence="2" type="ORF">PPACK8108_LOCUS25679</name>
</gene>
<proteinExistence type="predicted"/>
<evidence type="ECO:0000313" key="2">
    <source>
        <dbReference type="EMBL" id="CAH7690351.1"/>
    </source>
</evidence>
<comment type="caution">
    <text evidence="2">The sequence shown here is derived from an EMBL/GenBank/DDBJ whole genome shotgun (WGS) entry which is preliminary data.</text>
</comment>
<dbReference type="EMBL" id="CALTRL010006280">
    <property type="protein sequence ID" value="CAH7690351.1"/>
    <property type="molecule type" value="Genomic_DNA"/>
</dbReference>
<name>A0AAV0BW66_PHAPC</name>
<feature type="compositionally biased region" description="Polar residues" evidence="1">
    <location>
        <begin position="107"/>
        <end position="121"/>
    </location>
</feature>